<name>A0A8H9HXS4_KITAU</name>
<protein>
    <submittedName>
        <fullName evidence="1">Uncharacterized protein</fullName>
    </submittedName>
</protein>
<evidence type="ECO:0000313" key="1">
    <source>
        <dbReference type="EMBL" id="GGU92464.1"/>
    </source>
</evidence>
<sequence>MPLADTHCRRDDGCNEHLGNQGVLEKCRRENFGHFRGLHTENWRADGRET</sequence>
<comment type="caution">
    <text evidence="1">The sequence shown here is derived from an EMBL/GenBank/DDBJ whole genome shotgun (WGS) entry which is preliminary data.</text>
</comment>
<dbReference type="EMBL" id="BMUB01000014">
    <property type="protein sequence ID" value="GGU92464.1"/>
    <property type="molecule type" value="Genomic_DNA"/>
</dbReference>
<gene>
    <name evidence="1" type="ORF">GCM10010502_52410</name>
</gene>
<accession>A0A8H9HXS4</accession>
<reference evidence="1 2" key="1">
    <citation type="journal article" date="2014" name="Int. J. Syst. Evol. Microbiol.">
        <title>Complete genome sequence of Corynebacterium casei LMG S-19264T (=DSM 44701T), isolated from a smear-ripened cheese.</title>
        <authorList>
            <consortium name="US DOE Joint Genome Institute (JGI-PGF)"/>
            <person name="Walter F."/>
            <person name="Albersmeier A."/>
            <person name="Kalinowski J."/>
            <person name="Ruckert C."/>
        </authorList>
    </citation>
    <scope>NUCLEOTIDE SEQUENCE [LARGE SCALE GENOMIC DNA]</scope>
    <source>
        <strain evidence="1 2">JCM 4434</strain>
    </source>
</reference>
<organism evidence="1 2">
    <name type="scientific">Kitasatospora aureofaciens</name>
    <name type="common">Streptomyces aureofaciens</name>
    <dbReference type="NCBI Taxonomy" id="1894"/>
    <lineage>
        <taxon>Bacteria</taxon>
        <taxon>Bacillati</taxon>
        <taxon>Actinomycetota</taxon>
        <taxon>Actinomycetes</taxon>
        <taxon>Kitasatosporales</taxon>
        <taxon>Streptomycetaceae</taxon>
        <taxon>Kitasatospora</taxon>
    </lineage>
</organism>
<dbReference type="Proteomes" id="UP000610124">
    <property type="component" value="Unassembled WGS sequence"/>
</dbReference>
<proteinExistence type="predicted"/>
<dbReference type="AlphaFoldDB" id="A0A8H9HXS4"/>
<evidence type="ECO:0000313" key="2">
    <source>
        <dbReference type="Proteomes" id="UP000610124"/>
    </source>
</evidence>